<dbReference type="InterPro" id="IPR002772">
    <property type="entry name" value="Glyco_hydro_3_C"/>
</dbReference>
<accession>A0A9Q8SL07</accession>
<gene>
    <name evidence="16" type="ORF">CLUP02_04327</name>
</gene>
<keyword evidence="10 13" id="KW-0119">Carbohydrate metabolism</keyword>
<keyword evidence="9" id="KW-0325">Glycoprotein</keyword>
<feature type="compositionally biased region" description="Polar residues" evidence="14">
    <location>
        <begin position="190"/>
        <end position="207"/>
    </location>
</feature>
<dbReference type="Pfam" id="PF00933">
    <property type="entry name" value="Glyco_hydro_3"/>
    <property type="match status" value="1"/>
</dbReference>
<dbReference type="Pfam" id="PF01915">
    <property type="entry name" value="Glyco_hydro_3_C"/>
    <property type="match status" value="1"/>
</dbReference>
<evidence type="ECO:0000256" key="6">
    <source>
        <dbReference type="ARBA" id="ARBA00022729"/>
    </source>
</evidence>
<keyword evidence="11 13" id="KW-0326">Glycosidase</keyword>
<feature type="domain" description="Fibronectin type III-like" evidence="15">
    <location>
        <begin position="1669"/>
        <end position="1737"/>
    </location>
</feature>
<evidence type="ECO:0000256" key="5">
    <source>
        <dbReference type="ARBA" id="ARBA00022525"/>
    </source>
</evidence>
<dbReference type="InterPro" id="IPR026891">
    <property type="entry name" value="Fn3-like"/>
</dbReference>
<dbReference type="SMART" id="SM01217">
    <property type="entry name" value="Fn3_like"/>
    <property type="match status" value="1"/>
</dbReference>
<feature type="region of interest" description="Disordered" evidence="14">
    <location>
        <begin position="190"/>
        <end position="212"/>
    </location>
</feature>
<dbReference type="Pfam" id="PF14310">
    <property type="entry name" value="Fn3-like"/>
    <property type="match status" value="1"/>
</dbReference>
<evidence type="ECO:0000256" key="1">
    <source>
        <dbReference type="ARBA" id="ARBA00000448"/>
    </source>
</evidence>
<keyword evidence="12 13" id="KW-0624">Polysaccharide degradation</keyword>
<comment type="pathway">
    <text evidence="3 13">Glycan metabolism; cellulose degradation.</text>
</comment>
<dbReference type="GO" id="GO:0005576">
    <property type="term" value="C:extracellular region"/>
    <property type="evidence" value="ECO:0007669"/>
    <property type="project" value="UniProtKB-SubCell"/>
</dbReference>
<dbReference type="EC" id="3.2.1.21" evidence="13"/>
<dbReference type="GO" id="GO:0030245">
    <property type="term" value="P:cellulose catabolic process"/>
    <property type="evidence" value="ECO:0007669"/>
    <property type="project" value="UniProtKB-KW"/>
</dbReference>
<dbReference type="InterPro" id="IPR036881">
    <property type="entry name" value="Glyco_hydro_3_C_sf"/>
</dbReference>
<evidence type="ECO:0000256" key="7">
    <source>
        <dbReference type="ARBA" id="ARBA00022801"/>
    </source>
</evidence>
<dbReference type="FunFam" id="3.20.20.300:FF:000002">
    <property type="entry name" value="Probable beta-glucosidase"/>
    <property type="match status" value="1"/>
</dbReference>
<dbReference type="PRINTS" id="PR00133">
    <property type="entry name" value="GLHYDRLASE3"/>
</dbReference>
<dbReference type="InterPro" id="IPR036962">
    <property type="entry name" value="Glyco_hydro_3_N_sf"/>
</dbReference>
<dbReference type="SUPFAM" id="SSF51445">
    <property type="entry name" value="(Trans)glycosidases"/>
    <property type="match status" value="1"/>
</dbReference>
<dbReference type="InterPro" id="IPR017853">
    <property type="entry name" value="GH"/>
</dbReference>
<evidence type="ECO:0000259" key="15">
    <source>
        <dbReference type="SMART" id="SM01217"/>
    </source>
</evidence>
<evidence type="ECO:0000256" key="12">
    <source>
        <dbReference type="ARBA" id="ARBA00023326"/>
    </source>
</evidence>
<comment type="subcellular location">
    <subcellularLocation>
        <location evidence="2">Secreted</location>
    </subcellularLocation>
</comment>
<evidence type="ECO:0000256" key="10">
    <source>
        <dbReference type="ARBA" id="ARBA00023277"/>
    </source>
</evidence>
<evidence type="ECO:0000256" key="4">
    <source>
        <dbReference type="ARBA" id="ARBA00005336"/>
    </source>
</evidence>
<dbReference type="RefSeq" id="XP_049140485.1">
    <property type="nucleotide sequence ID" value="XM_049283342.1"/>
</dbReference>
<dbReference type="InterPro" id="IPR050288">
    <property type="entry name" value="Cellulose_deg_GH3"/>
</dbReference>
<dbReference type="GO" id="GO:0008422">
    <property type="term" value="F:beta-glucosidase activity"/>
    <property type="evidence" value="ECO:0007669"/>
    <property type="project" value="UniProtKB-EC"/>
</dbReference>
<dbReference type="Gene3D" id="2.60.40.10">
    <property type="entry name" value="Immunoglobulins"/>
    <property type="match status" value="1"/>
</dbReference>
<dbReference type="InterPro" id="IPR019800">
    <property type="entry name" value="Glyco_hydro_3_AS"/>
</dbReference>
<keyword evidence="6" id="KW-0732">Signal</keyword>
<evidence type="ECO:0000256" key="14">
    <source>
        <dbReference type="SAM" id="MobiDB-lite"/>
    </source>
</evidence>
<keyword evidence="7 13" id="KW-0378">Hydrolase</keyword>
<dbReference type="SUPFAM" id="SSF52279">
    <property type="entry name" value="Beta-D-glucan exohydrolase, C-terminal domain"/>
    <property type="match status" value="1"/>
</dbReference>
<feature type="region of interest" description="Disordered" evidence="14">
    <location>
        <begin position="320"/>
        <end position="349"/>
    </location>
</feature>
<protein>
    <recommendedName>
        <fullName evidence="13">beta-glucosidase</fullName>
        <ecNumber evidence="13">3.2.1.21</ecNumber>
    </recommendedName>
</protein>
<name>A0A9Q8SL07_9PEZI</name>
<comment type="catalytic activity">
    <reaction evidence="1 13">
        <text>Hydrolysis of terminal, non-reducing beta-D-glucosyl residues with release of beta-D-glucose.</text>
        <dbReference type="EC" id="3.2.1.21"/>
    </reaction>
</comment>
<keyword evidence="17" id="KW-1185">Reference proteome</keyword>
<keyword evidence="8" id="KW-0136">Cellulose degradation</keyword>
<dbReference type="FunFam" id="2.60.40.10:FF:000757">
    <property type="entry name" value="Beta-glucosidase G"/>
    <property type="match status" value="1"/>
</dbReference>
<dbReference type="GeneID" id="73338352"/>
<comment type="similarity">
    <text evidence="4 13">Belongs to the glycosyl hydrolase 3 family.</text>
</comment>
<dbReference type="PROSITE" id="PS00775">
    <property type="entry name" value="GLYCOSYL_HYDROL_F3"/>
    <property type="match status" value="1"/>
</dbReference>
<feature type="region of interest" description="Disordered" evidence="14">
    <location>
        <begin position="1"/>
        <end position="20"/>
    </location>
</feature>
<proteinExistence type="inferred from homology"/>
<dbReference type="EMBL" id="CP019474">
    <property type="protein sequence ID" value="UQC78850.1"/>
    <property type="molecule type" value="Genomic_DNA"/>
</dbReference>
<sequence length="2195" mass="240980">MRSQGEPGEDEDDRTGWDGVGDEDDVAIRLELRSGVLSLSDLAYLIRAPPPRVPATCTVRTSLAAAAALLLAVCGAALCRTGHQSGDSPWSHSRMAAMIGCDSLLWVFLPGKLPVAPSPTLFSAIPAGAIQMISHLPRRLTIAASGKYLAIWNIHCSPLNVTNVTLLTLTYPFPCSPWNQINVTVVHPPTTAQRSRTARNGASNVKPSKTKTEADVASSELYGNLEAPVMPITFLTLAAVENDPMACFNLRQLPGVAPWHTILCGQRLEPNAALRILGETDEIDSLSTNGHQHDAHLIVSTIISGTDLRRVVHPATCGSASAPSDCAIPGRPPGLRQAHPSDDSPSMSRSCDIDLYAARSVGHSMFSMAPKSPTPSISHLISSYPILSILAEYVSALDLLHIAQTNRNHHAHILGSRTIFEKLKSLCLCDGRGLVQRQNFSGRYCPNYWTLLCGLPPMVVGDEEIEVKLYNIKCDEAGALPCRRCGINVCEECRYYDRLLCVEESYVEPRYNWRPLNIMCLCRDCDFQLEGDNRKLQLSDTCDCNLCLRWLCTKCEDAQRKETTAYYDTRTQEASGQNNVLNQPEEWGPDEASETKQLEIYGKWRNFYCPCGAGVAQETVPRCTWCKRRVKTQDEWLDERNQLARLDKPGGSFYNPDHPPFVMDTSYNYPTPYPRLGYIRPGDDVPQLCPTSCVAALPSSVVIHGIVPTGMTREILLQNSYTTPLGRTNRGSQSRSHNRCFPDGCHPTAFIDDDGGVVAFRPRTPTSPEVEFDQSQSYDVPRILPHAGIASRWRCGGDMGILSGIATYNTCHLKQPRSFHSPFSIPHDFPARRRKYRRRASRLHGISPDELLPPTAIHTVLPRTVEKWHQQRGPTWSFPRLGETWGFLTDYHRKKLAQVAGVASLMRSSLRLWTPGRRIPSGGRRADGVHSTAQRCRGLDVGRRLISVRGEVGKMTREKARQEGKFLSESLQAQAVLFNWVLNMVNNLISTLATALAGLTLCAAQDSYTNDTDPYYGQSPAVYPTPVGNGTTNEKWATAYQRAKSLAAQMTVEELANFTHGWDGLCTGNTGSVPRLGIEPICLQDGPDGVRAQEFVSAFPSGIHLGATWDKNLSYAYGEALGAEFRGKGINVGLGPVGGPLGRIARGGRNWEGLSNDPYLSSVGVGGITKGMQDAGTIACPKHWILNEQEYRRNPSVEEGEAGSSNVDDRTLHELYVFPFMDALKEGAASVMCSYNRANNSYGCQNSKLLNGVLKTELGFEGFVVSDWGAQHAGVATANAGLDLVMPNEAFWGASLVEAVNNGSVTRERVEDMTTRILAAWYYIGQDSDDYPAVGAYSNLQKHTPVDVQNGHKAIIREIGAAGTVLVKNVNGTLPFKNPKFLTVYGYDASLPPTPWGSTSYGPSWGTVLADTFNGTLLSGGGSGTTTPPYVITPFQAIQDRVIADGGVVKWDFYSENPQPNYVNSEACLVFINAWASEGYDRPSLTDEFSDNLVNNVAANCSNTIVVLHSAGTRVVEAWADHPNVTAILFAGLPGQESGNSLVDILYGDVNPSGRLPYTVARAESDYGNLLNSTVEAGPFPQDDFTEGLFIDYRAFDRDGISPRYEFGFGLSYTTFGYSSLSASPASGVSAGIPDPSVAIIQGGHPALWEDVVSVSVTVQNTGGVGGHEVAQLYVGIPVEGTPAKQLRGFERVYVEAGGSATVEFALTRRDLSFWDVSAQQWRLSEGEYGVWVGASSRDLRLEVVVMMMMIINSESRNRRSSPKRFIRSLHLRVQLDTTNRAIAHLSERFQNKMKETTPYVEKNQKWEGHKIIHGKCKKLTSVMHPPVIETGCWSLSNLSSSSLLKAANQRAVFRELPFPSLPAPTSERTPRRVCSSNQPNVVAKTSSLPESTAQPAAKKNALVLHDLGFGVLSLFTTPLHEPSPSLYLTSSLIRQPCRLEEAAQTEIRGWQVSANVRGRDNVAGTGEPVDLCPNSMGTTSTSKDCRSFEERFIAFAREQQDIRKLRCSDFSHPCRLLESVGVSGYSICCSTTNPKSQCGPNSIIARIDLRKMSRLASHRLKNYSYAISVMLSRPPAVISVLHEIPNHPSLDGAHSRPRSTKPAEQTTEYITARSRRRSRQIARALLYATMIVIAATSENPRGQNNNRKSFCVACEHSDDRDPKMICVAQHERSPEVTQHRQLLDPIFFFQMDQF</sequence>
<evidence type="ECO:0000256" key="9">
    <source>
        <dbReference type="ARBA" id="ARBA00023180"/>
    </source>
</evidence>
<evidence type="ECO:0000256" key="2">
    <source>
        <dbReference type="ARBA" id="ARBA00004613"/>
    </source>
</evidence>
<reference evidence="16" key="1">
    <citation type="journal article" date="2021" name="Mol. Plant Microbe Interact.">
        <title>Complete Genome Sequence of the Plant-Pathogenic Fungus Colletotrichum lupini.</title>
        <authorList>
            <person name="Baroncelli R."/>
            <person name="Pensec F."/>
            <person name="Da Lio D."/>
            <person name="Boufleur T."/>
            <person name="Vicente I."/>
            <person name="Sarrocco S."/>
            <person name="Picot A."/>
            <person name="Baraldi E."/>
            <person name="Sukno S."/>
            <person name="Thon M."/>
            <person name="Le Floch G."/>
        </authorList>
    </citation>
    <scope>NUCLEOTIDE SEQUENCE</scope>
    <source>
        <strain evidence="16">IMI 504893</strain>
    </source>
</reference>
<dbReference type="InterPro" id="IPR013783">
    <property type="entry name" value="Ig-like_fold"/>
</dbReference>
<dbReference type="PANTHER" id="PTHR42715">
    <property type="entry name" value="BETA-GLUCOSIDASE"/>
    <property type="match status" value="1"/>
</dbReference>
<dbReference type="InterPro" id="IPR001764">
    <property type="entry name" value="Glyco_hydro_3_N"/>
</dbReference>
<keyword evidence="5" id="KW-0964">Secreted</keyword>
<dbReference type="Proteomes" id="UP000830671">
    <property type="component" value="Chromosome 2"/>
</dbReference>
<dbReference type="Gene3D" id="3.40.50.1700">
    <property type="entry name" value="Glycoside hydrolase family 3 C-terminal domain"/>
    <property type="match status" value="1"/>
</dbReference>
<dbReference type="Gene3D" id="3.20.20.300">
    <property type="entry name" value="Glycoside hydrolase, family 3, N-terminal domain"/>
    <property type="match status" value="1"/>
</dbReference>
<organism evidence="16 17">
    <name type="scientific">Colletotrichum lupini</name>
    <dbReference type="NCBI Taxonomy" id="145971"/>
    <lineage>
        <taxon>Eukaryota</taxon>
        <taxon>Fungi</taxon>
        <taxon>Dikarya</taxon>
        <taxon>Ascomycota</taxon>
        <taxon>Pezizomycotina</taxon>
        <taxon>Sordariomycetes</taxon>
        <taxon>Hypocreomycetidae</taxon>
        <taxon>Glomerellales</taxon>
        <taxon>Glomerellaceae</taxon>
        <taxon>Colletotrichum</taxon>
        <taxon>Colletotrichum acutatum species complex</taxon>
    </lineage>
</organism>
<dbReference type="PANTHER" id="PTHR42715:SF5">
    <property type="entry name" value="BETA-GLUCOSIDASE M-RELATED"/>
    <property type="match status" value="1"/>
</dbReference>
<dbReference type="KEGG" id="clup:CLUP02_04327"/>
<evidence type="ECO:0000256" key="13">
    <source>
        <dbReference type="RuleBase" id="RU361161"/>
    </source>
</evidence>
<evidence type="ECO:0000256" key="8">
    <source>
        <dbReference type="ARBA" id="ARBA00023001"/>
    </source>
</evidence>
<evidence type="ECO:0000256" key="11">
    <source>
        <dbReference type="ARBA" id="ARBA00023295"/>
    </source>
</evidence>
<evidence type="ECO:0000313" key="16">
    <source>
        <dbReference type="EMBL" id="UQC78850.1"/>
    </source>
</evidence>
<evidence type="ECO:0000256" key="3">
    <source>
        <dbReference type="ARBA" id="ARBA00004987"/>
    </source>
</evidence>
<evidence type="ECO:0000313" key="17">
    <source>
        <dbReference type="Proteomes" id="UP000830671"/>
    </source>
</evidence>